<keyword evidence="13" id="KW-1185">Reference proteome</keyword>
<keyword evidence="2" id="KW-0808">Transferase</keyword>
<dbReference type="CDD" id="cd13999">
    <property type="entry name" value="STKc_MAP3K-like"/>
    <property type="match status" value="1"/>
</dbReference>
<dbReference type="Pfam" id="PF07714">
    <property type="entry name" value="PK_Tyr_Ser-Thr"/>
    <property type="match status" value="1"/>
</dbReference>
<dbReference type="GO" id="GO:0007165">
    <property type="term" value="P:signal transduction"/>
    <property type="evidence" value="ECO:0007669"/>
    <property type="project" value="TreeGrafter"/>
</dbReference>
<dbReference type="GO" id="GO:0005737">
    <property type="term" value="C:cytoplasm"/>
    <property type="evidence" value="ECO:0007669"/>
    <property type="project" value="TreeGrafter"/>
</dbReference>
<dbReference type="InterPro" id="IPR011009">
    <property type="entry name" value="Kinase-like_dom_sf"/>
</dbReference>
<keyword evidence="5 8" id="KW-0067">ATP-binding</keyword>
<dbReference type="PROSITE" id="PS00108">
    <property type="entry name" value="PROTEIN_KINASE_ST"/>
    <property type="match status" value="1"/>
</dbReference>
<keyword evidence="3 8" id="KW-0547">Nucleotide-binding</keyword>
<feature type="region of interest" description="Disordered" evidence="10">
    <location>
        <begin position="347"/>
        <end position="375"/>
    </location>
</feature>
<dbReference type="EMBL" id="JARYMX010000006">
    <property type="protein sequence ID" value="KAJ9545089.1"/>
    <property type="molecule type" value="Genomic_DNA"/>
</dbReference>
<evidence type="ECO:0000256" key="6">
    <source>
        <dbReference type="ARBA" id="ARBA00047899"/>
    </source>
</evidence>
<evidence type="ECO:0000259" key="11">
    <source>
        <dbReference type="PROSITE" id="PS50011"/>
    </source>
</evidence>
<dbReference type="InterPro" id="IPR050167">
    <property type="entry name" value="Ser_Thr_protein_kinase"/>
</dbReference>
<evidence type="ECO:0000313" key="13">
    <source>
        <dbReference type="Proteomes" id="UP001172457"/>
    </source>
</evidence>
<proteinExistence type="inferred from homology"/>
<comment type="catalytic activity">
    <reaction evidence="6">
        <text>L-threonyl-[protein] + ATP = O-phospho-L-threonyl-[protein] + ADP + H(+)</text>
        <dbReference type="Rhea" id="RHEA:46608"/>
        <dbReference type="Rhea" id="RHEA-COMP:11060"/>
        <dbReference type="Rhea" id="RHEA-COMP:11605"/>
        <dbReference type="ChEBI" id="CHEBI:15378"/>
        <dbReference type="ChEBI" id="CHEBI:30013"/>
        <dbReference type="ChEBI" id="CHEBI:30616"/>
        <dbReference type="ChEBI" id="CHEBI:61977"/>
        <dbReference type="ChEBI" id="CHEBI:456216"/>
        <dbReference type="EC" id="2.7.11.1"/>
    </reaction>
</comment>
<dbReference type="PROSITE" id="PS50011">
    <property type="entry name" value="PROTEIN_KINASE_DOM"/>
    <property type="match status" value="1"/>
</dbReference>
<dbReference type="PANTHER" id="PTHR23257">
    <property type="entry name" value="SERINE-THREONINE PROTEIN KINASE"/>
    <property type="match status" value="1"/>
</dbReference>
<dbReference type="InterPro" id="IPR000719">
    <property type="entry name" value="Prot_kinase_dom"/>
</dbReference>
<dbReference type="SMART" id="SM00220">
    <property type="entry name" value="S_TKc"/>
    <property type="match status" value="1"/>
</dbReference>
<evidence type="ECO:0000256" key="3">
    <source>
        <dbReference type="ARBA" id="ARBA00022741"/>
    </source>
</evidence>
<protein>
    <recommendedName>
        <fullName evidence="11">Protein kinase domain-containing protein</fullName>
    </recommendedName>
</protein>
<comment type="similarity">
    <text evidence="9">Belongs to the protein kinase superfamily.</text>
</comment>
<dbReference type="Gene3D" id="3.30.200.20">
    <property type="entry name" value="Phosphorylase Kinase, domain 1"/>
    <property type="match status" value="1"/>
</dbReference>
<dbReference type="SUPFAM" id="SSF56112">
    <property type="entry name" value="Protein kinase-like (PK-like)"/>
    <property type="match status" value="1"/>
</dbReference>
<dbReference type="InterPro" id="IPR001245">
    <property type="entry name" value="Ser-Thr/Tyr_kinase_cat_dom"/>
</dbReference>
<dbReference type="GO" id="GO:0005524">
    <property type="term" value="F:ATP binding"/>
    <property type="evidence" value="ECO:0007669"/>
    <property type="project" value="UniProtKB-UniRule"/>
</dbReference>
<dbReference type="PANTHER" id="PTHR23257:SF779">
    <property type="entry name" value="PROTEIN KINASE SUPERFAMILY PROTEIN"/>
    <property type="match status" value="1"/>
</dbReference>
<evidence type="ECO:0000256" key="10">
    <source>
        <dbReference type="SAM" id="MobiDB-lite"/>
    </source>
</evidence>
<feature type="compositionally biased region" description="Low complexity" evidence="10">
    <location>
        <begin position="21"/>
        <end position="43"/>
    </location>
</feature>
<evidence type="ECO:0000313" key="12">
    <source>
        <dbReference type="EMBL" id="KAJ9545089.1"/>
    </source>
</evidence>
<comment type="caution">
    <text evidence="12">The sequence shown here is derived from an EMBL/GenBank/DDBJ whole genome shotgun (WGS) entry which is preliminary data.</text>
</comment>
<dbReference type="PROSITE" id="PS00107">
    <property type="entry name" value="PROTEIN_KINASE_ATP"/>
    <property type="match status" value="1"/>
</dbReference>
<feature type="binding site" evidence="8">
    <location>
        <position position="105"/>
    </location>
    <ligand>
        <name>ATP</name>
        <dbReference type="ChEBI" id="CHEBI:30616"/>
    </ligand>
</feature>
<dbReference type="Gene3D" id="1.10.510.10">
    <property type="entry name" value="Transferase(Phosphotransferase) domain 1"/>
    <property type="match status" value="1"/>
</dbReference>
<keyword evidence="4" id="KW-0418">Kinase</keyword>
<organism evidence="12 13">
    <name type="scientific">Centaurea solstitialis</name>
    <name type="common">yellow star-thistle</name>
    <dbReference type="NCBI Taxonomy" id="347529"/>
    <lineage>
        <taxon>Eukaryota</taxon>
        <taxon>Viridiplantae</taxon>
        <taxon>Streptophyta</taxon>
        <taxon>Embryophyta</taxon>
        <taxon>Tracheophyta</taxon>
        <taxon>Spermatophyta</taxon>
        <taxon>Magnoliopsida</taxon>
        <taxon>eudicotyledons</taxon>
        <taxon>Gunneridae</taxon>
        <taxon>Pentapetalae</taxon>
        <taxon>asterids</taxon>
        <taxon>campanulids</taxon>
        <taxon>Asterales</taxon>
        <taxon>Asteraceae</taxon>
        <taxon>Carduoideae</taxon>
        <taxon>Cardueae</taxon>
        <taxon>Centaureinae</taxon>
        <taxon>Centaurea</taxon>
    </lineage>
</organism>
<feature type="domain" description="Protein kinase" evidence="11">
    <location>
        <begin position="78"/>
        <end position="343"/>
    </location>
</feature>
<evidence type="ECO:0000256" key="2">
    <source>
        <dbReference type="ARBA" id="ARBA00022679"/>
    </source>
</evidence>
<evidence type="ECO:0000256" key="7">
    <source>
        <dbReference type="ARBA" id="ARBA00048679"/>
    </source>
</evidence>
<dbReference type="AlphaFoldDB" id="A0AA38WCF3"/>
<evidence type="ECO:0000256" key="5">
    <source>
        <dbReference type="ARBA" id="ARBA00022840"/>
    </source>
</evidence>
<keyword evidence="1 9" id="KW-0723">Serine/threonine-protein kinase</keyword>
<sequence>MNSNSEKNNINRTIEEGAFDNNSNNHSNNNNNNSNNNNKSGTAKSGGSGCSKSVCSNGSISNSDSTIDERVLVDPKLLFIGTKIGEGAHGKVYEGRYGDRIVAIKVLNRGRDAEERVALEGRFAREVNMMSRVKHDNLVKFIGACKDPLMVIVSELLPGMSLRKYLGSIRPNQLDLRLALNFALDIAKAMDCLHANGIIHRDLKPDNLLLTANQKSVKLADFGLAREETVTEMMTAETGTYRWMAPELYSTVTLRQGEKKHYNNKVDVYSFGIVLWELVTNRMPFEGMSNLQAAYAAAFKQERPNLSEEISPELAFIIQSCWVEDPNMRPSFDQIIRMLNTFLFTLPPPPDSSPEERDAAEDASAASNGTMNELSARSRRKFSFLRQYFCRQKDQELAVNRG</sequence>
<name>A0AA38WCF3_9ASTR</name>
<reference evidence="12" key="1">
    <citation type="submission" date="2023-03" db="EMBL/GenBank/DDBJ databases">
        <title>Chromosome-scale reference genome and RAD-based genetic map of yellow starthistle (Centaurea solstitialis) reveal putative structural variation and QTLs associated with invader traits.</title>
        <authorList>
            <person name="Reatini B."/>
            <person name="Cang F.A."/>
            <person name="Jiang Q."/>
            <person name="Mckibben M.T.W."/>
            <person name="Barker M.S."/>
            <person name="Rieseberg L.H."/>
            <person name="Dlugosch K.M."/>
        </authorList>
    </citation>
    <scope>NUCLEOTIDE SEQUENCE</scope>
    <source>
        <strain evidence="12">CAN-66</strain>
        <tissue evidence="12">Leaf</tissue>
    </source>
</reference>
<accession>A0AA38WCF3</accession>
<dbReference type="InterPro" id="IPR017441">
    <property type="entry name" value="Protein_kinase_ATP_BS"/>
</dbReference>
<comment type="catalytic activity">
    <reaction evidence="7">
        <text>L-seryl-[protein] + ATP = O-phospho-L-seryl-[protein] + ADP + H(+)</text>
        <dbReference type="Rhea" id="RHEA:17989"/>
        <dbReference type="Rhea" id="RHEA-COMP:9863"/>
        <dbReference type="Rhea" id="RHEA-COMP:11604"/>
        <dbReference type="ChEBI" id="CHEBI:15378"/>
        <dbReference type="ChEBI" id="CHEBI:29999"/>
        <dbReference type="ChEBI" id="CHEBI:30616"/>
        <dbReference type="ChEBI" id="CHEBI:83421"/>
        <dbReference type="ChEBI" id="CHEBI:456216"/>
        <dbReference type="EC" id="2.7.11.1"/>
    </reaction>
</comment>
<evidence type="ECO:0000256" key="1">
    <source>
        <dbReference type="ARBA" id="ARBA00022527"/>
    </source>
</evidence>
<gene>
    <name evidence="12" type="ORF">OSB04_024796</name>
</gene>
<dbReference type="InterPro" id="IPR008271">
    <property type="entry name" value="Ser/Thr_kinase_AS"/>
</dbReference>
<dbReference type="FunFam" id="3.30.200.20:FF:000034">
    <property type="entry name" value="Kinase suppressor of Ras 1"/>
    <property type="match status" value="1"/>
</dbReference>
<evidence type="ECO:0000256" key="8">
    <source>
        <dbReference type="PROSITE-ProRule" id="PRU10141"/>
    </source>
</evidence>
<evidence type="ECO:0000256" key="4">
    <source>
        <dbReference type="ARBA" id="ARBA00022777"/>
    </source>
</evidence>
<evidence type="ECO:0000256" key="9">
    <source>
        <dbReference type="RuleBase" id="RU000304"/>
    </source>
</evidence>
<dbReference type="GO" id="GO:0004674">
    <property type="term" value="F:protein serine/threonine kinase activity"/>
    <property type="evidence" value="ECO:0007669"/>
    <property type="project" value="UniProtKB-KW"/>
</dbReference>
<dbReference type="Proteomes" id="UP001172457">
    <property type="component" value="Chromosome 6"/>
</dbReference>
<feature type="region of interest" description="Disordered" evidence="10">
    <location>
        <begin position="17"/>
        <end position="48"/>
    </location>
</feature>